<reference evidence="2 3" key="1">
    <citation type="submission" date="2019-03" db="EMBL/GenBank/DDBJ databases">
        <title>First draft genome of Liparis tanakae, snailfish: a comprehensive survey of snailfish specific genes.</title>
        <authorList>
            <person name="Kim W."/>
            <person name="Song I."/>
            <person name="Jeong J.-H."/>
            <person name="Kim D."/>
            <person name="Kim S."/>
            <person name="Ryu S."/>
            <person name="Song J.Y."/>
            <person name="Lee S.K."/>
        </authorList>
    </citation>
    <scope>NUCLEOTIDE SEQUENCE [LARGE SCALE GENOMIC DNA]</scope>
    <source>
        <tissue evidence="2">Muscle</tissue>
    </source>
</reference>
<comment type="caution">
    <text evidence="2">The sequence shown here is derived from an EMBL/GenBank/DDBJ whole genome shotgun (WGS) entry which is preliminary data.</text>
</comment>
<dbReference type="AlphaFoldDB" id="A0A4Z2J2Q5"/>
<accession>A0A4Z2J2Q5</accession>
<keyword evidence="3" id="KW-1185">Reference proteome</keyword>
<protein>
    <submittedName>
        <fullName evidence="2">Uncharacterized protein</fullName>
    </submittedName>
</protein>
<organism evidence="2 3">
    <name type="scientific">Liparis tanakae</name>
    <name type="common">Tanaka's snailfish</name>
    <dbReference type="NCBI Taxonomy" id="230148"/>
    <lineage>
        <taxon>Eukaryota</taxon>
        <taxon>Metazoa</taxon>
        <taxon>Chordata</taxon>
        <taxon>Craniata</taxon>
        <taxon>Vertebrata</taxon>
        <taxon>Euteleostomi</taxon>
        <taxon>Actinopterygii</taxon>
        <taxon>Neopterygii</taxon>
        <taxon>Teleostei</taxon>
        <taxon>Neoteleostei</taxon>
        <taxon>Acanthomorphata</taxon>
        <taxon>Eupercaria</taxon>
        <taxon>Perciformes</taxon>
        <taxon>Cottioidei</taxon>
        <taxon>Cottales</taxon>
        <taxon>Liparidae</taxon>
        <taxon>Liparis</taxon>
    </lineage>
</organism>
<gene>
    <name evidence="2" type="ORF">EYF80_005948</name>
</gene>
<evidence type="ECO:0000313" key="3">
    <source>
        <dbReference type="Proteomes" id="UP000314294"/>
    </source>
</evidence>
<evidence type="ECO:0000256" key="1">
    <source>
        <dbReference type="SAM" id="MobiDB-lite"/>
    </source>
</evidence>
<name>A0A4Z2J2Q5_9TELE</name>
<dbReference type="Proteomes" id="UP000314294">
    <property type="component" value="Unassembled WGS sequence"/>
</dbReference>
<feature type="compositionally biased region" description="Basic and acidic residues" evidence="1">
    <location>
        <begin position="35"/>
        <end position="50"/>
    </location>
</feature>
<feature type="region of interest" description="Disordered" evidence="1">
    <location>
        <begin position="35"/>
        <end position="55"/>
    </location>
</feature>
<proteinExistence type="predicted"/>
<evidence type="ECO:0000313" key="2">
    <source>
        <dbReference type="EMBL" id="TNN83772.1"/>
    </source>
</evidence>
<sequence>MAVFSGGQGGPRVPSTNLRLKQSDWLETREIGLNPRELDGWRPPKDDGEKKKKQGRREGGVVIFIPFVLTLEQEGLHPPMTNLPTCLMNLYFRAMRPPVFCRGVYSEAANGGRRADLFVPSSQTLQPGTYHMFAGVPSDFAVQASRRPVDTESVQDVGPPKRVAGRFHPTACDKPAGEMGKRSPGRGGGILKRGCSSAGFRCEVVCNTVSVEVISCGPRSICVNVKSGLDTRCHSKGLEAVVPLSYRIAYRRIEVSLSHSNAATYTPTRAKHPRCDPALRDPGAAATAASASSCCRRIIGGWVTRGRRSEARSGRPVRIQDFTCAVNGIPVNLYISVAFLMGNRAMSS</sequence>
<dbReference type="OrthoDB" id="10626246at2759"/>
<dbReference type="EMBL" id="SRLO01000031">
    <property type="protein sequence ID" value="TNN83772.1"/>
    <property type="molecule type" value="Genomic_DNA"/>
</dbReference>